<dbReference type="Proteomes" id="UP001200513">
    <property type="component" value="Chromosome"/>
</dbReference>
<dbReference type="AlphaFoldDB" id="A0A9Y1BT09"/>
<dbReference type="EMBL" id="CP084167">
    <property type="protein sequence ID" value="UJG44421.1"/>
    <property type="molecule type" value="Genomic_DNA"/>
</dbReference>
<reference evidence="2" key="1">
    <citation type="journal article" date="2022" name="Nat. Microbiol.">
        <title>Unique mobile elements and scalable gene flow at the prokaryote-eukaryote boundary revealed by circularized Asgard archaea genomes.</title>
        <authorList>
            <person name="Wu F."/>
            <person name="Speth D.R."/>
            <person name="Philosof A."/>
            <person name="Cremiere A."/>
            <person name="Narayanan A."/>
            <person name="Barco R.A."/>
            <person name="Connon S.A."/>
            <person name="Amend J.P."/>
            <person name="Antoshechkin I.A."/>
            <person name="Orphan V.J."/>
        </authorList>
    </citation>
    <scope>NUCLEOTIDE SEQUENCE</scope>
    <source>
        <strain evidence="2">PR6</strain>
    </source>
</reference>
<organism evidence="2">
    <name type="scientific">Candidatus Heimdallarchaeum endolithica</name>
    <dbReference type="NCBI Taxonomy" id="2876572"/>
    <lineage>
        <taxon>Archaea</taxon>
        <taxon>Promethearchaeati</taxon>
        <taxon>Candidatus Heimdallarchaeota</taxon>
        <taxon>Candidatus Heimdallarchaeia (ex Rinke et al. 2021) (nom. nud.)</taxon>
        <taxon>Candidatus Heimdallarchaeales</taxon>
        <taxon>Candidatus Heimdallarchaeaceae</taxon>
        <taxon>Candidatus Heimdallarchaeum</taxon>
    </lineage>
</organism>
<sequence>MSIKERMNERKNCEIILSTEYTKPSLITDLLVMFILIAIAIILYHYL</sequence>
<proteinExistence type="predicted"/>
<keyword evidence="1" id="KW-0472">Membrane</keyword>
<accession>A0A9Y1BT09</accession>
<protein>
    <submittedName>
        <fullName evidence="2">Uncharacterized protein</fullName>
    </submittedName>
</protein>
<evidence type="ECO:0000313" key="2">
    <source>
        <dbReference type="EMBL" id="UJG44421.1"/>
    </source>
</evidence>
<keyword evidence="1" id="KW-1133">Transmembrane helix</keyword>
<feature type="transmembrane region" description="Helical" evidence="1">
    <location>
        <begin position="26"/>
        <end position="46"/>
    </location>
</feature>
<gene>
    <name evidence="2" type="ORF">K9W46_04375</name>
</gene>
<name>A0A9Y1BT09_9ARCH</name>
<keyword evidence="1" id="KW-0812">Transmembrane</keyword>
<evidence type="ECO:0000256" key="1">
    <source>
        <dbReference type="SAM" id="Phobius"/>
    </source>
</evidence>